<dbReference type="AlphaFoldDB" id="A0A8T2E710"/>
<sequence length="360" mass="40891">MAIWWAWKWRCDNVFDKRGKCRDRTRFIKDAAKEVTTATSKHKGGSGIGGRVEVMVGWGVPNDGWLKLNTGGASRGNPGLATAGGVLRNSAGEWCGGFALNIGRCTAPVAELWGVYYGMYFAWEKKVTRVELEVDSALVVGFLKTGVSERHPLSFLVRLCHGFLSKDWIVRISHVYREANRLTDGDDVIESARPRRLDVLRAWKATDEQGARKAADELLARRSADELLARKAIDELGARKAAYEVLARRDKRAIFNMIITQLVFWSWNWKAPTNLAVLTENKEEMEQDPKFFRFRQALENKGFFVAVEHPETLINQETAVEEPPDDSPIPYYQYASDNTLKLAYWSKEDDEAFRSKHEEV</sequence>
<dbReference type="GO" id="GO:0003676">
    <property type="term" value="F:nucleic acid binding"/>
    <property type="evidence" value="ECO:0007669"/>
    <property type="project" value="InterPro"/>
</dbReference>
<gene>
    <name evidence="2" type="ORF">ISN44_As04g008610</name>
</gene>
<accession>A0A8T2E710</accession>
<dbReference type="CDD" id="cd06222">
    <property type="entry name" value="RNase_H_like"/>
    <property type="match status" value="1"/>
</dbReference>
<dbReference type="InterPro" id="IPR002156">
    <property type="entry name" value="RNaseH_domain"/>
</dbReference>
<proteinExistence type="predicted"/>
<dbReference type="InterPro" id="IPR044730">
    <property type="entry name" value="RNase_H-like_dom_plant"/>
</dbReference>
<dbReference type="OrthoDB" id="1057087at2759"/>
<dbReference type="PROSITE" id="PS50879">
    <property type="entry name" value="RNASE_H_1"/>
    <property type="match status" value="1"/>
</dbReference>
<protein>
    <submittedName>
        <fullName evidence="2">Ribonuclease H-like superfamily</fullName>
    </submittedName>
</protein>
<dbReference type="PANTHER" id="PTHR47723:SF13">
    <property type="entry name" value="PUTATIVE-RELATED"/>
    <property type="match status" value="1"/>
</dbReference>
<dbReference type="Pfam" id="PF13456">
    <property type="entry name" value="RVT_3"/>
    <property type="match status" value="1"/>
</dbReference>
<dbReference type="GO" id="GO:0004523">
    <property type="term" value="F:RNA-DNA hybrid ribonuclease activity"/>
    <property type="evidence" value="ECO:0007669"/>
    <property type="project" value="InterPro"/>
</dbReference>
<comment type="caution">
    <text evidence="2">The sequence shown here is derived from an EMBL/GenBank/DDBJ whole genome shotgun (WGS) entry which is preliminary data.</text>
</comment>
<evidence type="ECO:0000313" key="3">
    <source>
        <dbReference type="Proteomes" id="UP000694251"/>
    </source>
</evidence>
<evidence type="ECO:0000313" key="2">
    <source>
        <dbReference type="EMBL" id="KAG7619847.1"/>
    </source>
</evidence>
<reference evidence="2 3" key="1">
    <citation type="submission" date="2020-12" db="EMBL/GenBank/DDBJ databases">
        <title>Concerted genomic and epigenomic changes stabilize Arabidopsis allopolyploids.</title>
        <authorList>
            <person name="Chen Z."/>
        </authorList>
    </citation>
    <scope>NUCLEOTIDE SEQUENCE [LARGE SCALE GENOMIC DNA]</scope>
    <source>
        <strain evidence="2">As9502</strain>
        <tissue evidence="2">Leaf</tissue>
    </source>
</reference>
<dbReference type="InterPro" id="IPR053151">
    <property type="entry name" value="RNase_H-like"/>
</dbReference>
<dbReference type="PANTHER" id="PTHR47723">
    <property type="entry name" value="OS05G0353850 PROTEIN"/>
    <property type="match status" value="1"/>
</dbReference>
<dbReference type="EMBL" id="JAEFBJ010000004">
    <property type="protein sequence ID" value="KAG7619847.1"/>
    <property type="molecule type" value="Genomic_DNA"/>
</dbReference>
<dbReference type="Proteomes" id="UP000694251">
    <property type="component" value="Chromosome 4"/>
</dbReference>
<name>A0A8T2E710_ARASU</name>
<feature type="domain" description="RNase H type-1" evidence="1">
    <location>
        <begin position="62"/>
        <end position="192"/>
    </location>
</feature>
<keyword evidence="3" id="KW-1185">Reference proteome</keyword>
<evidence type="ECO:0000259" key="1">
    <source>
        <dbReference type="PROSITE" id="PS50879"/>
    </source>
</evidence>
<organism evidence="2 3">
    <name type="scientific">Arabidopsis suecica</name>
    <name type="common">Swedish thale-cress</name>
    <name type="synonym">Cardaminopsis suecica</name>
    <dbReference type="NCBI Taxonomy" id="45249"/>
    <lineage>
        <taxon>Eukaryota</taxon>
        <taxon>Viridiplantae</taxon>
        <taxon>Streptophyta</taxon>
        <taxon>Embryophyta</taxon>
        <taxon>Tracheophyta</taxon>
        <taxon>Spermatophyta</taxon>
        <taxon>Magnoliopsida</taxon>
        <taxon>eudicotyledons</taxon>
        <taxon>Gunneridae</taxon>
        <taxon>Pentapetalae</taxon>
        <taxon>rosids</taxon>
        <taxon>malvids</taxon>
        <taxon>Brassicales</taxon>
        <taxon>Brassicaceae</taxon>
        <taxon>Camelineae</taxon>
        <taxon>Arabidopsis</taxon>
    </lineage>
</organism>